<accession>A0ABZ1AM77</accession>
<dbReference type="PIRSF" id="PIRSF006305">
    <property type="entry name" value="Maf"/>
    <property type="match status" value="1"/>
</dbReference>
<evidence type="ECO:0000256" key="1">
    <source>
        <dbReference type="ARBA" id="ARBA00001968"/>
    </source>
</evidence>
<dbReference type="CDD" id="cd00555">
    <property type="entry name" value="Maf"/>
    <property type="match status" value="1"/>
</dbReference>
<evidence type="ECO:0000313" key="6">
    <source>
        <dbReference type="Proteomes" id="UP001626593"/>
    </source>
</evidence>
<evidence type="ECO:0000256" key="4">
    <source>
        <dbReference type="HAMAP-Rule" id="MF_00528"/>
    </source>
</evidence>
<feature type="active site" description="Proton acceptor" evidence="4">
    <location>
        <position position="87"/>
    </location>
</feature>
<keyword evidence="4" id="KW-0963">Cytoplasm</keyword>
<proteinExistence type="inferred from homology"/>
<keyword evidence="6" id="KW-1185">Reference proteome</keyword>
<dbReference type="NCBIfam" id="TIGR00172">
    <property type="entry name" value="maf"/>
    <property type="match status" value="1"/>
</dbReference>
<keyword evidence="3 4" id="KW-0546">Nucleotide metabolism</keyword>
<comment type="caution">
    <text evidence="4">Lacks conserved residue(s) required for the propagation of feature annotation.</text>
</comment>
<dbReference type="PANTHER" id="PTHR43213">
    <property type="entry name" value="BIFUNCTIONAL DTTP/UTP PYROPHOSPHATASE/METHYLTRANSFERASE PROTEIN-RELATED"/>
    <property type="match status" value="1"/>
</dbReference>
<evidence type="ECO:0000256" key="3">
    <source>
        <dbReference type="ARBA" id="ARBA00023080"/>
    </source>
</evidence>
<organism evidence="5 6">
    <name type="scientific">Aromatoleum evansii</name>
    <name type="common">Azoarcus evansii</name>
    <dbReference type="NCBI Taxonomy" id="59406"/>
    <lineage>
        <taxon>Bacteria</taxon>
        <taxon>Pseudomonadati</taxon>
        <taxon>Pseudomonadota</taxon>
        <taxon>Betaproteobacteria</taxon>
        <taxon>Rhodocyclales</taxon>
        <taxon>Rhodocyclaceae</taxon>
        <taxon>Aromatoleum</taxon>
    </lineage>
</organism>
<dbReference type="InterPro" id="IPR029001">
    <property type="entry name" value="ITPase-like_fam"/>
</dbReference>
<dbReference type="PANTHER" id="PTHR43213:SF5">
    <property type="entry name" value="BIFUNCTIONAL DTTP_UTP PYROPHOSPHATASE_METHYLTRANSFERASE PROTEIN-RELATED"/>
    <property type="match status" value="1"/>
</dbReference>
<dbReference type="HAMAP" id="MF_00528">
    <property type="entry name" value="Maf"/>
    <property type="match status" value="1"/>
</dbReference>
<feature type="site" description="Important for substrate specificity" evidence="4">
    <location>
        <position position="170"/>
    </location>
</feature>
<dbReference type="GO" id="GO:0016787">
    <property type="term" value="F:hydrolase activity"/>
    <property type="evidence" value="ECO:0007669"/>
    <property type="project" value="UniProtKB-KW"/>
</dbReference>
<comment type="subcellular location">
    <subcellularLocation>
        <location evidence="4">Cytoplasm</location>
    </subcellularLocation>
</comment>
<dbReference type="Proteomes" id="UP001626593">
    <property type="component" value="Chromosome"/>
</dbReference>
<keyword evidence="2 4" id="KW-0378">Hydrolase</keyword>
<comment type="similarity">
    <text evidence="4">Belongs to the Maf family. YhdE subfamily.</text>
</comment>
<protein>
    <recommendedName>
        <fullName evidence="4">dTTP/UTP pyrophosphatase</fullName>
        <shortName evidence="4">dTTPase/UTPase</shortName>
        <ecNumber evidence="4">3.6.1.9</ecNumber>
    </recommendedName>
    <alternativeName>
        <fullName evidence="4">Nucleoside triphosphate pyrophosphatase</fullName>
    </alternativeName>
    <alternativeName>
        <fullName evidence="4">Nucleotide pyrophosphatase</fullName>
        <shortName evidence="4">Nucleotide PPase</shortName>
    </alternativeName>
</protein>
<feature type="site" description="Important for substrate specificity" evidence="4">
    <location>
        <position position="88"/>
    </location>
</feature>
<dbReference type="Gene3D" id="3.90.950.10">
    <property type="match status" value="1"/>
</dbReference>
<name>A0ABZ1AM77_AROEV</name>
<dbReference type="EC" id="3.6.1.9" evidence="4"/>
<comment type="cofactor">
    <cofactor evidence="1 4">
        <name>a divalent metal cation</name>
        <dbReference type="ChEBI" id="CHEBI:60240"/>
    </cofactor>
</comment>
<dbReference type="SUPFAM" id="SSF52972">
    <property type="entry name" value="ITPase-like"/>
    <property type="match status" value="1"/>
</dbReference>
<reference evidence="5 6" key="1">
    <citation type="submission" date="2023-12" db="EMBL/GenBank/DDBJ databases">
        <title>A. evansii MAY27, complete genome.</title>
        <authorList>
            <person name="Wang Y."/>
        </authorList>
    </citation>
    <scope>NUCLEOTIDE SEQUENCE [LARGE SCALE GENOMIC DNA]</scope>
    <source>
        <strain evidence="5 6">MAY27</strain>
    </source>
</reference>
<dbReference type="Pfam" id="PF02545">
    <property type="entry name" value="Maf"/>
    <property type="match status" value="1"/>
</dbReference>
<evidence type="ECO:0000256" key="2">
    <source>
        <dbReference type="ARBA" id="ARBA00022801"/>
    </source>
</evidence>
<evidence type="ECO:0000313" key="5">
    <source>
        <dbReference type="EMBL" id="WRL46962.1"/>
    </source>
</evidence>
<gene>
    <name evidence="5" type="ORF">U5817_02600</name>
</gene>
<feature type="site" description="Important for substrate specificity" evidence="4">
    <location>
        <position position="16"/>
    </location>
</feature>
<dbReference type="EMBL" id="CP141259">
    <property type="protein sequence ID" value="WRL46962.1"/>
    <property type="molecule type" value="Genomic_DNA"/>
</dbReference>
<comment type="function">
    <text evidence="4">Nucleoside triphosphate pyrophosphatase that hydrolyzes dTTP and UTP. May have a dual role in cell division arrest and in preventing the incorporation of modified nucleotides into cellular nucleic acids.</text>
</comment>
<dbReference type="RefSeq" id="WP_407279623.1">
    <property type="nucleotide sequence ID" value="NZ_CP141259.1"/>
</dbReference>
<comment type="catalytic activity">
    <reaction evidence="4">
        <text>UTP + H2O = UMP + diphosphate + H(+)</text>
        <dbReference type="Rhea" id="RHEA:29395"/>
        <dbReference type="ChEBI" id="CHEBI:15377"/>
        <dbReference type="ChEBI" id="CHEBI:15378"/>
        <dbReference type="ChEBI" id="CHEBI:33019"/>
        <dbReference type="ChEBI" id="CHEBI:46398"/>
        <dbReference type="ChEBI" id="CHEBI:57865"/>
        <dbReference type="EC" id="3.6.1.9"/>
    </reaction>
</comment>
<sequence length="206" mass="22672">MSSLQARIYLASRSPRRRELLRQIGVHFDLLVFRGTERGADADVDETPLPDENVEHYVERVALTKAEAGCRRLQWRTLPQHPVLSADTTLELDGEIIGKPADANDAAAILRRLSGRTHRVLTAVAISDGARTRSCINTSEVRFRALADGEIRHYVATGEPMDKAGAYGIQGRAAIFIAEIRGSYTGIMGLPLFETAQLLDAFGYPL</sequence>
<dbReference type="InterPro" id="IPR003697">
    <property type="entry name" value="Maf-like"/>
</dbReference>
<comment type="catalytic activity">
    <reaction evidence="4">
        <text>dTTP + H2O = dTMP + diphosphate + H(+)</text>
        <dbReference type="Rhea" id="RHEA:28534"/>
        <dbReference type="ChEBI" id="CHEBI:15377"/>
        <dbReference type="ChEBI" id="CHEBI:15378"/>
        <dbReference type="ChEBI" id="CHEBI:33019"/>
        <dbReference type="ChEBI" id="CHEBI:37568"/>
        <dbReference type="ChEBI" id="CHEBI:63528"/>
        <dbReference type="EC" id="3.6.1.9"/>
    </reaction>
</comment>